<evidence type="ECO:0000259" key="5">
    <source>
        <dbReference type="PROSITE" id="PS50089"/>
    </source>
</evidence>
<dbReference type="Gene3D" id="3.30.40.10">
    <property type="entry name" value="Zinc/RING finger domain, C3HC4 (zinc finger)"/>
    <property type="match status" value="1"/>
</dbReference>
<keyword evidence="7" id="KW-1185">Reference proteome</keyword>
<dbReference type="eggNOG" id="KOG0800">
    <property type="taxonomic scope" value="Eukaryota"/>
</dbReference>
<evidence type="ECO:0000313" key="6">
    <source>
        <dbReference type="EMBL" id="EXB59772.1"/>
    </source>
</evidence>
<dbReference type="Proteomes" id="UP000030645">
    <property type="component" value="Unassembled WGS sequence"/>
</dbReference>
<sequence>MATLISESNFRPSISPMIDQQFDLDEVLALADEYSTPYDDDHHEITTVSEAPQNPLVVDCMPISTVNVDSNCAVCMENFYSGETGERITCGHVYHASCITAWLSICNSCPLCRSRISGAVQFLCAGE</sequence>
<keyword evidence="2 4" id="KW-0863">Zinc-finger</keyword>
<dbReference type="GO" id="GO:0005634">
    <property type="term" value="C:nucleus"/>
    <property type="evidence" value="ECO:0007669"/>
    <property type="project" value="TreeGrafter"/>
</dbReference>
<organism evidence="6 7">
    <name type="scientific">Morus notabilis</name>
    <dbReference type="NCBI Taxonomy" id="981085"/>
    <lineage>
        <taxon>Eukaryota</taxon>
        <taxon>Viridiplantae</taxon>
        <taxon>Streptophyta</taxon>
        <taxon>Embryophyta</taxon>
        <taxon>Tracheophyta</taxon>
        <taxon>Spermatophyta</taxon>
        <taxon>Magnoliopsida</taxon>
        <taxon>eudicotyledons</taxon>
        <taxon>Gunneridae</taxon>
        <taxon>Pentapetalae</taxon>
        <taxon>rosids</taxon>
        <taxon>fabids</taxon>
        <taxon>Rosales</taxon>
        <taxon>Moraceae</taxon>
        <taxon>Moreae</taxon>
        <taxon>Morus</taxon>
    </lineage>
</organism>
<dbReference type="OrthoDB" id="21204at2759"/>
<dbReference type="InterPro" id="IPR001841">
    <property type="entry name" value="Znf_RING"/>
</dbReference>
<dbReference type="GO" id="GO:0006511">
    <property type="term" value="P:ubiquitin-dependent protein catabolic process"/>
    <property type="evidence" value="ECO:0007669"/>
    <property type="project" value="TreeGrafter"/>
</dbReference>
<accession>W9QZ21</accession>
<dbReference type="AlphaFoldDB" id="W9QZ21"/>
<dbReference type="PANTHER" id="PTHR45931:SF3">
    <property type="entry name" value="RING ZINC FINGER-CONTAINING PROTEIN"/>
    <property type="match status" value="1"/>
</dbReference>
<dbReference type="PANTHER" id="PTHR45931">
    <property type="entry name" value="SI:CH211-59O9.10"/>
    <property type="match status" value="1"/>
</dbReference>
<dbReference type="Pfam" id="PF13639">
    <property type="entry name" value="zf-RING_2"/>
    <property type="match status" value="1"/>
</dbReference>
<dbReference type="KEGG" id="mnt:21394166"/>
<protein>
    <submittedName>
        <fullName evidence="6">E3 ubiquitin-protein ligase</fullName>
    </submittedName>
</protein>
<evidence type="ECO:0000256" key="3">
    <source>
        <dbReference type="ARBA" id="ARBA00022833"/>
    </source>
</evidence>
<dbReference type="EMBL" id="KE344390">
    <property type="protein sequence ID" value="EXB59772.1"/>
    <property type="molecule type" value="Genomic_DNA"/>
</dbReference>
<dbReference type="SMART" id="SM00184">
    <property type="entry name" value="RING"/>
    <property type="match status" value="1"/>
</dbReference>
<proteinExistence type="predicted"/>
<dbReference type="InterPro" id="IPR051834">
    <property type="entry name" value="RING_finger_E3_ligase"/>
</dbReference>
<gene>
    <name evidence="6" type="ORF">L484_010883</name>
</gene>
<name>W9QZ21_9ROSA</name>
<dbReference type="GO" id="GO:0008270">
    <property type="term" value="F:zinc ion binding"/>
    <property type="evidence" value="ECO:0007669"/>
    <property type="project" value="UniProtKB-KW"/>
</dbReference>
<dbReference type="InterPro" id="IPR013083">
    <property type="entry name" value="Znf_RING/FYVE/PHD"/>
</dbReference>
<evidence type="ECO:0000256" key="2">
    <source>
        <dbReference type="ARBA" id="ARBA00022771"/>
    </source>
</evidence>
<dbReference type="GO" id="GO:0061630">
    <property type="term" value="F:ubiquitin protein ligase activity"/>
    <property type="evidence" value="ECO:0007669"/>
    <property type="project" value="TreeGrafter"/>
</dbReference>
<evidence type="ECO:0000256" key="1">
    <source>
        <dbReference type="ARBA" id="ARBA00022723"/>
    </source>
</evidence>
<dbReference type="SUPFAM" id="SSF57850">
    <property type="entry name" value="RING/U-box"/>
    <property type="match status" value="1"/>
</dbReference>
<reference evidence="7" key="1">
    <citation type="submission" date="2013-01" db="EMBL/GenBank/DDBJ databases">
        <title>Draft Genome Sequence of a Mulberry Tree, Morus notabilis C.K. Schneid.</title>
        <authorList>
            <person name="He N."/>
            <person name="Zhao S."/>
        </authorList>
    </citation>
    <scope>NUCLEOTIDE SEQUENCE</scope>
</reference>
<keyword evidence="1" id="KW-0479">Metal-binding</keyword>
<evidence type="ECO:0000313" key="7">
    <source>
        <dbReference type="Proteomes" id="UP000030645"/>
    </source>
</evidence>
<keyword evidence="3" id="KW-0862">Zinc</keyword>
<dbReference type="PROSITE" id="PS50089">
    <property type="entry name" value="ZF_RING_2"/>
    <property type="match status" value="1"/>
</dbReference>
<feature type="domain" description="RING-type" evidence="5">
    <location>
        <begin position="72"/>
        <end position="113"/>
    </location>
</feature>
<evidence type="ECO:0000256" key="4">
    <source>
        <dbReference type="PROSITE-ProRule" id="PRU00175"/>
    </source>
</evidence>